<dbReference type="OrthoDB" id="67310at2759"/>
<dbReference type="InterPro" id="IPR002110">
    <property type="entry name" value="Ankyrin_rpt"/>
</dbReference>
<evidence type="ECO:0000256" key="1">
    <source>
        <dbReference type="ARBA" id="ARBA00022679"/>
    </source>
</evidence>
<dbReference type="Pfam" id="PF12796">
    <property type="entry name" value="Ank_2"/>
    <property type="match status" value="1"/>
</dbReference>
<dbReference type="InterPro" id="IPR000719">
    <property type="entry name" value="Prot_kinase_dom"/>
</dbReference>
<dbReference type="PROSITE" id="PS50297">
    <property type="entry name" value="ANK_REP_REGION"/>
    <property type="match status" value="1"/>
</dbReference>
<dbReference type="EC" id="2.7.10.2" evidence="10"/>
<feature type="domain" description="Protein kinase" evidence="13">
    <location>
        <begin position="493"/>
        <end position="750"/>
    </location>
</feature>
<feature type="domain" description="SH2" evidence="12">
    <location>
        <begin position="284"/>
        <end position="392"/>
    </location>
</feature>
<dbReference type="PRINTS" id="PR00401">
    <property type="entry name" value="SH2DOMAIN"/>
</dbReference>
<dbReference type="SMART" id="SM00248">
    <property type="entry name" value="ANK"/>
    <property type="match status" value="5"/>
</dbReference>
<dbReference type="InterPro" id="IPR050198">
    <property type="entry name" value="Non-receptor_tyrosine_kinases"/>
</dbReference>
<keyword evidence="8" id="KW-0727">SH2 domain</keyword>
<dbReference type="Pfam" id="PF07714">
    <property type="entry name" value="PK_Tyr_Ser-Thr"/>
    <property type="match status" value="1"/>
</dbReference>
<dbReference type="PROSITE" id="PS00109">
    <property type="entry name" value="PROTEIN_KINASE_TYR"/>
    <property type="match status" value="1"/>
</dbReference>
<dbReference type="FunFam" id="1.10.510.10:FF:000521">
    <property type="entry name" value="Tyrosine-protein kinase pr2"/>
    <property type="match status" value="1"/>
</dbReference>
<comment type="catalytic activity">
    <reaction evidence="6 10">
        <text>L-tyrosyl-[protein] + ATP = O-phospho-L-tyrosyl-[protein] + ADP + H(+)</text>
        <dbReference type="Rhea" id="RHEA:10596"/>
        <dbReference type="Rhea" id="RHEA-COMP:10136"/>
        <dbReference type="Rhea" id="RHEA-COMP:20101"/>
        <dbReference type="ChEBI" id="CHEBI:15378"/>
        <dbReference type="ChEBI" id="CHEBI:30616"/>
        <dbReference type="ChEBI" id="CHEBI:46858"/>
        <dbReference type="ChEBI" id="CHEBI:61978"/>
        <dbReference type="ChEBI" id="CHEBI:456216"/>
        <dbReference type="EC" id="2.7.10.2"/>
    </reaction>
</comment>
<feature type="binding site" evidence="9">
    <location>
        <position position="525"/>
    </location>
    <ligand>
        <name>ATP</name>
        <dbReference type="ChEBI" id="CHEBI:30616"/>
    </ligand>
</feature>
<proteinExistence type="inferred from homology"/>
<evidence type="ECO:0000259" key="13">
    <source>
        <dbReference type="PROSITE" id="PS50011"/>
    </source>
</evidence>
<dbReference type="SUPFAM" id="SSF55550">
    <property type="entry name" value="SH2 domain"/>
    <property type="match status" value="2"/>
</dbReference>
<evidence type="ECO:0000256" key="7">
    <source>
        <dbReference type="PROSITE-ProRule" id="PRU00023"/>
    </source>
</evidence>
<keyword evidence="14" id="KW-1185">Reference proteome</keyword>
<feature type="compositionally biased region" description="Polar residues" evidence="11">
    <location>
        <begin position="406"/>
        <end position="426"/>
    </location>
</feature>
<evidence type="ECO:0000256" key="9">
    <source>
        <dbReference type="PROSITE-ProRule" id="PRU10141"/>
    </source>
</evidence>
<dbReference type="SMART" id="SM00219">
    <property type="entry name" value="TyrKc"/>
    <property type="match status" value="1"/>
</dbReference>
<feature type="domain" description="SH2" evidence="12">
    <location>
        <begin position="9"/>
        <end position="101"/>
    </location>
</feature>
<dbReference type="SMART" id="SM00252">
    <property type="entry name" value="SH2"/>
    <property type="match status" value="2"/>
</dbReference>
<evidence type="ECO:0000259" key="12">
    <source>
        <dbReference type="PROSITE" id="PS50001"/>
    </source>
</evidence>
<protein>
    <recommendedName>
        <fullName evidence="10">Tyrosine-protein kinase</fullName>
        <ecNumber evidence="10">2.7.10.2</ecNumber>
    </recommendedName>
</protein>
<dbReference type="InterPro" id="IPR001245">
    <property type="entry name" value="Ser-Thr/Tyr_kinase_cat_dom"/>
</dbReference>
<dbReference type="PROSITE" id="PS50088">
    <property type="entry name" value="ANK_REPEAT"/>
    <property type="match status" value="2"/>
</dbReference>
<dbReference type="InterPro" id="IPR008266">
    <property type="entry name" value="Tyr_kinase_AS"/>
</dbReference>
<keyword evidence="3 10" id="KW-0418">Kinase</keyword>
<feature type="repeat" description="ANK" evidence="7">
    <location>
        <begin position="216"/>
        <end position="248"/>
    </location>
</feature>
<dbReference type="KEGG" id="aten:116303480"/>
<evidence type="ECO:0000256" key="5">
    <source>
        <dbReference type="ARBA" id="ARBA00023137"/>
    </source>
</evidence>
<reference evidence="15" key="1">
    <citation type="submission" date="2025-08" db="UniProtKB">
        <authorList>
            <consortium name="RefSeq"/>
        </authorList>
    </citation>
    <scope>IDENTIFICATION</scope>
    <source>
        <tissue evidence="15">Tentacle</tissue>
    </source>
</reference>
<accession>A0A6P8IPD1</accession>
<organism evidence="14 15">
    <name type="scientific">Actinia tenebrosa</name>
    <name type="common">Australian red waratah sea anemone</name>
    <dbReference type="NCBI Taxonomy" id="6105"/>
    <lineage>
        <taxon>Eukaryota</taxon>
        <taxon>Metazoa</taxon>
        <taxon>Cnidaria</taxon>
        <taxon>Anthozoa</taxon>
        <taxon>Hexacorallia</taxon>
        <taxon>Actiniaria</taxon>
        <taxon>Actiniidae</taxon>
        <taxon>Actinia</taxon>
    </lineage>
</organism>
<evidence type="ECO:0000313" key="14">
    <source>
        <dbReference type="Proteomes" id="UP000515163"/>
    </source>
</evidence>
<dbReference type="Gene3D" id="1.25.40.20">
    <property type="entry name" value="Ankyrin repeat-containing domain"/>
    <property type="match status" value="2"/>
</dbReference>
<dbReference type="SUPFAM" id="SSF56112">
    <property type="entry name" value="Protein kinase-like (PK-like)"/>
    <property type="match status" value="1"/>
</dbReference>
<evidence type="ECO:0000256" key="3">
    <source>
        <dbReference type="ARBA" id="ARBA00022777"/>
    </source>
</evidence>
<dbReference type="PANTHER" id="PTHR24418">
    <property type="entry name" value="TYROSINE-PROTEIN KINASE"/>
    <property type="match status" value="1"/>
</dbReference>
<dbReference type="Pfam" id="PF00017">
    <property type="entry name" value="SH2"/>
    <property type="match status" value="2"/>
</dbReference>
<evidence type="ECO:0000256" key="10">
    <source>
        <dbReference type="RuleBase" id="RU362096"/>
    </source>
</evidence>
<dbReference type="InterPro" id="IPR011009">
    <property type="entry name" value="Kinase-like_dom_sf"/>
</dbReference>
<dbReference type="AlphaFoldDB" id="A0A6P8IPD1"/>
<dbReference type="RefSeq" id="XP_031568891.1">
    <property type="nucleotide sequence ID" value="XM_031713031.1"/>
</dbReference>
<evidence type="ECO:0000256" key="6">
    <source>
        <dbReference type="ARBA" id="ARBA00051245"/>
    </source>
</evidence>
<dbReference type="InParanoid" id="A0A6P8IPD1"/>
<keyword evidence="7" id="KW-0040">ANK repeat</keyword>
<dbReference type="InterPro" id="IPR020635">
    <property type="entry name" value="Tyr_kinase_cat_dom"/>
</dbReference>
<evidence type="ECO:0000313" key="15">
    <source>
        <dbReference type="RefSeq" id="XP_031568891.1"/>
    </source>
</evidence>
<feature type="region of interest" description="Disordered" evidence="11">
    <location>
        <begin position="397"/>
        <end position="483"/>
    </location>
</feature>
<name>A0A6P8IPD1_ACTTE</name>
<keyword evidence="1 10" id="KW-0808">Transferase</keyword>
<dbReference type="PROSITE" id="PS50011">
    <property type="entry name" value="PROTEIN_KINASE_DOM"/>
    <property type="match status" value="1"/>
</dbReference>
<keyword evidence="5 10" id="KW-0829">Tyrosine-protein kinase</keyword>
<dbReference type="Gene3D" id="3.30.200.20">
    <property type="entry name" value="Phosphorylase Kinase, domain 1"/>
    <property type="match status" value="1"/>
</dbReference>
<dbReference type="InterPro" id="IPR036770">
    <property type="entry name" value="Ankyrin_rpt-contain_sf"/>
</dbReference>
<dbReference type="GO" id="GO:0004715">
    <property type="term" value="F:non-membrane spanning protein tyrosine kinase activity"/>
    <property type="evidence" value="ECO:0007669"/>
    <property type="project" value="UniProtKB-EC"/>
</dbReference>
<dbReference type="SUPFAM" id="SSF48403">
    <property type="entry name" value="Ankyrin repeat"/>
    <property type="match status" value="1"/>
</dbReference>
<sequence>MNIRDDASWYHGSLSREEALNTLIKHGKREGLFLVRKSHTVPGDYVLSLWNCNQALHFQIQCRGDIYFSIDDGPVFHGLDSLIEYYRENADGLPIRLVQNCAGSPPPASARKHGIQTRLHQACMDRNEVLVRRLLRENPLDVNARNENGRTPLHLAALVGDDEIVFLLLQCNADPRCRDNNGHTVLMCACIANHPSTCKILVQQGRANIQDRCTNTGCVALHEAASRGYTDCCQTLIELGAPLHPRTAEGDTPRDLALRHGYVQIADMIDNYPLPPPKTSACLWLHEHLDRKGSLDLFQKWGMKDGQFIIRLSTRDHGYYVLSLVLSKLVYHYQIKSRSDRWFYIDDGPLFETLPHVIDHYSKYADGLPVLLQFSIPPDGKPPVSLALRPPLQRSSSVENVIDSMPSRQNVTESKSRLGRSSSQGYPQPPQDVLPLPIPPLSNPLPRPPVTSDRRFPPRLPPGSQPQPPPDSTASEDKSPMPTQHTLINREDLELGSELGQGEFGSVLRGVWKDPKGKKTPVALKTLHPEKIAHGEQEFLREARVMYGLNHPCIVSLIGVCLGPPLILVQELVAMGALLDYLIDHQSEITPRDLKLWAAQIAWGMMYLEKKRFVHRDLATRNILMSSKHQLKISDFGLSRAVGSGSDYYKASQGGRWPVKWYAPESINYGTFSHKSDVWSYGVTLWEMYSFGQLPYGEMTGGEVIKLLENEGKRLERPDACPEHVYKLMLRCWDLKPERRPTFEELHNTFSTDPLYADVRVARGKPS</sequence>
<dbReference type="InterPro" id="IPR036860">
    <property type="entry name" value="SH2_dom_sf"/>
</dbReference>
<comment type="similarity">
    <text evidence="10">Belongs to the protein kinase superfamily. Tyr protein kinase family.</text>
</comment>
<feature type="repeat" description="ANK" evidence="7">
    <location>
        <begin position="148"/>
        <end position="180"/>
    </location>
</feature>
<keyword evidence="4 9" id="KW-0067">ATP-binding</keyword>
<dbReference type="GeneID" id="116303480"/>
<dbReference type="PROSITE" id="PS00107">
    <property type="entry name" value="PROTEIN_KINASE_ATP"/>
    <property type="match status" value="1"/>
</dbReference>
<dbReference type="Gene3D" id="1.10.510.10">
    <property type="entry name" value="Transferase(Phosphotransferase) domain 1"/>
    <property type="match status" value="1"/>
</dbReference>
<dbReference type="InterPro" id="IPR017441">
    <property type="entry name" value="Protein_kinase_ATP_BS"/>
</dbReference>
<dbReference type="GO" id="GO:0005524">
    <property type="term" value="F:ATP binding"/>
    <property type="evidence" value="ECO:0007669"/>
    <property type="project" value="UniProtKB-UniRule"/>
</dbReference>
<keyword evidence="2 9" id="KW-0547">Nucleotide-binding</keyword>
<evidence type="ECO:0000256" key="4">
    <source>
        <dbReference type="ARBA" id="ARBA00022840"/>
    </source>
</evidence>
<evidence type="ECO:0000256" key="11">
    <source>
        <dbReference type="SAM" id="MobiDB-lite"/>
    </source>
</evidence>
<evidence type="ECO:0000256" key="2">
    <source>
        <dbReference type="ARBA" id="ARBA00022741"/>
    </source>
</evidence>
<gene>
    <name evidence="15" type="primary">LOC116303480</name>
</gene>
<feature type="compositionally biased region" description="Pro residues" evidence="11">
    <location>
        <begin position="427"/>
        <end position="449"/>
    </location>
</feature>
<dbReference type="PROSITE" id="PS50001">
    <property type="entry name" value="SH2"/>
    <property type="match status" value="2"/>
</dbReference>
<dbReference type="InterPro" id="IPR000980">
    <property type="entry name" value="SH2"/>
</dbReference>
<evidence type="ECO:0000256" key="8">
    <source>
        <dbReference type="PROSITE-ProRule" id="PRU00191"/>
    </source>
</evidence>
<dbReference type="PRINTS" id="PR00109">
    <property type="entry name" value="TYRKINASE"/>
</dbReference>
<feature type="compositionally biased region" description="Pro residues" evidence="11">
    <location>
        <begin position="458"/>
        <end position="471"/>
    </location>
</feature>
<dbReference type="Proteomes" id="UP000515163">
    <property type="component" value="Unplaced"/>
</dbReference>
<dbReference type="Gene3D" id="3.30.505.10">
    <property type="entry name" value="SH2 domain"/>
    <property type="match status" value="2"/>
</dbReference>